<protein>
    <submittedName>
        <fullName evidence="1">Uncharacterized protein</fullName>
    </submittedName>
</protein>
<organism evidence="1 2">
    <name type="scientific">Panaeolus cyanescens</name>
    <dbReference type="NCBI Taxonomy" id="181874"/>
    <lineage>
        <taxon>Eukaryota</taxon>
        <taxon>Fungi</taxon>
        <taxon>Dikarya</taxon>
        <taxon>Basidiomycota</taxon>
        <taxon>Agaricomycotina</taxon>
        <taxon>Agaricomycetes</taxon>
        <taxon>Agaricomycetidae</taxon>
        <taxon>Agaricales</taxon>
        <taxon>Agaricineae</taxon>
        <taxon>Galeropsidaceae</taxon>
        <taxon>Panaeolus</taxon>
    </lineage>
</organism>
<sequence>MANTTQSSPWVEPVITPVSESSLSTFKAPFAGNVAPPLDKSRGRVYKINGQIYYSPNCSRDGIQEPSVYSGSRSQIRDPRFDKVKEFLKPATWCSPRTTYLAFMPTYLDMYSPPLTPLSLDVPVHRNSRGFFLDAEFVLSLTRIETELRNIFEDISDHFAVHEILPIAPTALSFEMFFETKKLALKAAERSREWFAMWVGVIAYVIAVAQITTNDAERPDEPPTWWQMLSRKDTHSANIISSLSMTAFGGFHKRDRVGTFLDILDTPLCQPSVDFFHHFKVPVFYAWGPAEAVTALKDPDIARLAPLPEQLQAVASYLIIQPSTGGDFMEPWRVYKQQIDEKRQRRILTETPQQRSTRLNRELNPRTSKVPIYVWRNLGGILVRCPSDEDSVLGFGENQRVYNSIDNEWDCSTYFGELGEEEAADMEEAGIMVADSSSVEPVDIRQAYYHSLAQGLDDLHRDMGVMEGVDDVVDNSVEESRSAEGVEHVAPPAVVPNNLLVHPSSVMRVVGLSRPTNSGTFIADALGNLHLHEYEPVDLLLRFAGFRVPLRLASSSKVLHRSFYDKMSKDLGGSFNEDFLRSPVASLALEFWNAITNETVPNAAFWDLSDVNEELRVSPHLRMFHAVEVPKGERLLEPVELHPELVKPKKPNPNAKPQTVPPLNHDTIFILDYGNFSTVPWRLAIFSVIDMLMVCRLPPRMTEQDLLQDLVSRGVACQTLLPMSRIPSQLPPPVASVPLRLSGYRFTSADFKAYEDHTRALLQNPRIARAALLSGGILWRVALRYSASIALVTNGPRPQAESFTVSSAGGDYIQDGLHVEEANVLCGLYYIYKSALHREKVSWFPLMTTWRSKNTLSFWTDANERFFDRTEESWKDLEHNQPLSASRWGALIGQSSSVRRADRFIRHHSSLFWDSYRRGEGGSAGA</sequence>
<comment type="caution">
    <text evidence="1">The sequence shown here is derived from an EMBL/GenBank/DDBJ whole genome shotgun (WGS) entry which is preliminary data.</text>
</comment>
<dbReference type="InParanoid" id="A0A409WXE9"/>
<accession>A0A409WXE9</accession>
<dbReference type="STRING" id="181874.A0A409WXE9"/>
<proteinExistence type="predicted"/>
<gene>
    <name evidence="1" type="ORF">CVT24_002238</name>
</gene>
<evidence type="ECO:0000313" key="1">
    <source>
        <dbReference type="EMBL" id="PPQ83194.1"/>
    </source>
</evidence>
<keyword evidence="2" id="KW-1185">Reference proteome</keyword>
<dbReference type="Proteomes" id="UP000284842">
    <property type="component" value="Unassembled WGS sequence"/>
</dbReference>
<dbReference type="OrthoDB" id="3270336at2759"/>
<dbReference type="AlphaFoldDB" id="A0A409WXE9"/>
<name>A0A409WXE9_9AGAR</name>
<reference evidence="1 2" key="1">
    <citation type="journal article" date="2018" name="Evol. Lett.">
        <title>Horizontal gene cluster transfer increased hallucinogenic mushroom diversity.</title>
        <authorList>
            <person name="Reynolds H.T."/>
            <person name="Vijayakumar V."/>
            <person name="Gluck-Thaler E."/>
            <person name="Korotkin H.B."/>
            <person name="Matheny P.B."/>
            <person name="Slot J.C."/>
        </authorList>
    </citation>
    <scope>NUCLEOTIDE SEQUENCE [LARGE SCALE GENOMIC DNA]</scope>
    <source>
        <strain evidence="1 2">2629</strain>
    </source>
</reference>
<evidence type="ECO:0000313" key="2">
    <source>
        <dbReference type="Proteomes" id="UP000284842"/>
    </source>
</evidence>
<dbReference type="EMBL" id="NHTK01005053">
    <property type="protein sequence ID" value="PPQ83194.1"/>
    <property type="molecule type" value="Genomic_DNA"/>
</dbReference>